<gene>
    <name evidence="1" type="ORF">GCM10022287_34450</name>
</gene>
<dbReference type="PANTHER" id="PTHR43857">
    <property type="entry name" value="BLR7761 PROTEIN"/>
    <property type="match status" value="1"/>
</dbReference>
<dbReference type="PANTHER" id="PTHR43857:SF1">
    <property type="entry name" value="YJGH FAMILY PROTEIN"/>
    <property type="match status" value="1"/>
</dbReference>
<accession>A0ABP8AAB1</accession>
<reference evidence="2" key="1">
    <citation type="journal article" date="2019" name="Int. J. Syst. Evol. Microbiol.">
        <title>The Global Catalogue of Microorganisms (GCM) 10K type strain sequencing project: providing services to taxonomists for standard genome sequencing and annotation.</title>
        <authorList>
            <consortium name="The Broad Institute Genomics Platform"/>
            <consortium name="The Broad Institute Genome Sequencing Center for Infectious Disease"/>
            <person name="Wu L."/>
            <person name="Ma J."/>
        </authorList>
    </citation>
    <scope>NUCLEOTIDE SEQUENCE [LARGE SCALE GENOMIC DNA]</scope>
    <source>
        <strain evidence="2">JCM 17591</strain>
    </source>
</reference>
<evidence type="ECO:0000313" key="1">
    <source>
        <dbReference type="EMBL" id="GAA4180543.1"/>
    </source>
</evidence>
<dbReference type="Gene3D" id="3.30.1330.40">
    <property type="entry name" value="RutC-like"/>
    <property type="match status" value="1"/>
</dbReference>
<keyword evidence="2" id="KW-1185">Reference proteome</keyword>
<dbReference type="EMBL" id="BAABBW010000006">
    <property type="protein sequence ID" value="GAA4180543.1"/>
    <property type="molecule type" value="Genomic_DNA"/>
</dbReference>
<dbReference type="Pfam" id="PF01042">
    <property type="entry name" value="Ribonuc_L-PSP"/>
    <property type="match status" value="1"/>
</dbReference>
<dbReference type="InterPro" id="IPR035959">
    <property type="entry name" value="RutC-like_sf"/>
</dbReference>
<evidence type="ECO:0000313" key="2">
    <source>
        <dbReference type="Proteomes" id="UP001501079"/>
    </source>
</evidence>
<dbReference type="Proteomes" id="UP001501079">
    <property type="component" value="Unassembled WGS sequence"/>
</dbReference>
<name>A0ABP8AAB1_9MICO</name>
<comment type="caution">
    <text evidence="1">The sequence shown here is derived from an EMBL/GenBank/DDBJ whole genome shotgun (WGS) entry which is preliminary data.</text>
</comment>
<sequence length="140" mass="15009">MPEVVKVKSGSPYEERESYSRVVRVGDAVFVSNCAGRNYATREMSTDPVEQTRQAFKNIEGALRSVGAEVADIVRSRVTVPNPTDAPDVMAEVGKILRGVDPASTVLCSPLGGPDYKVEIEVTAVVGVGASEQERKTVIL</sequence>
<dbReference type="SUPFAM" id="SSF55298">
    <property type="entry name" value="YjgF-like"/>
    <property type="match status" value="1"/>
</dbReference>
<organism evidence="1 2">
    <name type="scientific">Gryllotalpicola koreensis</name>
    <dbReference type="NCBI Taxonomy" id="993086"/>
    <lineage>
        <taxon>Bacteria</taxon>
        <taxon>Bacillati</taxon>
        <taxon>Actinomycetota</taxon>
        <taxon>Actinomycetes</taxon>
        <taxon>Micrococcales</taxon>
        <taxon>Microbacteriaceae</taxon>
        <taxon>Gryllotalpicola</taxon>
    </lineage>
</organism>
<dbReference type="RefSeq" id="WP_344756774.1">
    <property type="nucleotide sequence ID" value="NZ_BAABBW010000006.1"/>
</dbReference>
<protein>
    <submittedName>
        <fullName evidence="1">RidA family protein</fullName>
    </submittedName>
</protein>
<dbReference type="CDD" id="cd06154">
    <property type="entry name" value="YjgF_YER057c_UK114_like_6"/>
    <property type="match status" value="1"/>
</dbReference>
<dbReference type="InterPro" id="IPR006175">
    <property type="entry name" value="YjgF/YER057c/UK114"/>
</dbReference>
<proteinExistence type="predicted"/>